<evidence type="ECO:0000256" key="2">
    <source>
        <dbReference type="ARBA" id="ARBA00022729"/>
    </source>
</evidence>
<feature type="signal peptide" evidence="6">
    <location>
        <begin position="1"/>
        <end position="24"/>
    </location>
</feature>
<dbReference type="InterPro" id="IPR027385">
    <property type="entry name" value="Beta-barrel_OMP"/>
</dbReference>
<reference evidence="8 9" key="1">
    <citation type="submission" date="2020-10" db="EMBL/GenBank/DDBJ databases">
        <title>Degradation of 1,4-Dioxane by Xanthobacter sp. YN2, via a Novel Group-2 Soluble Di-Iron Monooxygenase.</title>
        <authorList>
            <person name="Ma F."/>
            <person name="Wang Y."/>
            <person name="Yang J."/>
            <person name="Guo H."/>
            <person name="Su D."/>
            <person name="Yu L."/>
        </authorList>
    </citation>
    <scope>NUCLEOTIDE SEQUENCE [LARGE SCALE GENOMIC DNA]</scope>
    <source>
        <strain evidence="8 9">YN2</strain>
        <plasmid evidence="8 9">unnamed2</plasmid>
    </source>
</reference>
<keyword evidence="4" id="KW-0998">Cell outer membrane</keyword>
<dbReference type="Gene3D" id="2.40.160.20">
    <property type="match status" value="1"/>
</dbReference>
<evidence type="ECO:0000313" key="9">
    <source>
        <dbReference type="Proteomes" id="UP000596427"/>
    </source>
</evidence>
<organism evidence="8 9">
    <name type="scientific">Xanthobacter dioxanivorans</name>
    <dbReference type="NCBI Taxonomy" id="2528964"/>
    <lineage>
        <taxon>Bacteria</taxon>
        <taxon>Pseudomonadati</taxon>
        <taxon>Pseudomonadota</taxon>
        <taxon>Alphaproteobacteria</taxon>
        <taxon>Hyphomicrobiales</taxon>
        <taxon>Xanthobacteraceae</taxon>
        <taxon>Xanthobacter</taxon>
    </lineage>
</organism>
<comment type="similarity">
    <text evidence="5">Belongs to the Omp25/RopB family.</text>
</comment>
<gene>
    <name evidence="8" type="ORF">EZH22_30560</name>
</gene>
<proteinExistence type="inferred from homology"/>
<dbReference type="SUPFAM" id="SSF56925">
    <property type="entry name" value="OMPA-like"/>
    <property type="match status" value="1"/>
</dbReference>
<evidence type="ECO:0000256" key="6">
    <source>
        <dbReference type="SAM" id="SignalP"/>
    </source>
</evidence>
<accession>A0A974SLX1</accession>
<dbReference type="Pfam" id="PF13505">
    <property type="entry name" value="OMP_b-brl"/>
    <property type="match status" value="1"/>
</dbReference>
<comment type="subcellular location">
    <subcellularLocation>
        <location evidence="1">Cell outer membrane</location>
    </subcellularLocation>
</comment>
<sequence length="235" mass="25027">MKHLFAASFIAVAALGALAAPATAADLATYPIKAPLAPPAPVMSWTGFYIGGAVGTTFGSTPFNVEQFGYTTNVGEYGSSSFSAGLYMGYNWQVAQTWVFGLEGEANWLNQSFSNNNGSNSTFLKSDWQFAISARGGYLLTPSSLLFAKVGWAFTDANINNIYTLPGVTYNDGYRNGVLVGLGLETMIANNWLVRLEGDYTINTQNASIGVPAAGAKIQFAPDFLTARLGVGYKF</sequence>
<evidence type="ECO:0000256" key="5">
    <source>
        <dbReference type="ARBA" id="ARBA00038306"/>
    </source>
</evidence>
<dbReference type="GO" id="GO:0009279">
    <property type="term" value="C:cell outer membrane"/>
    <property type="evidence" value="ECO:0007669"/>
    <property type="project" value="UniProtKB-SubCell"/>
</dbReference>
<keyword evidence="3" id="KW-0472">Membrane</keyword>
<evidence type="ECO:0000256" key="1">
    <source>
        <dbReference type="ARBA" id="ARBA00004442"/>
    </source>
</evidence>
<protein>
    <submittedName>
        <fullName evidence="8">Porin family protein</fullName>
    </submittedName>
</protein>
<dbReference type="RefSeq" id="WP_203196953.1">
    <property type="nucleotide sequence ID" value="NZ_CP063364.1"/>
</dbReference>
<dbReference type="KEGG" id="xdi:EZH22_30560"/>
<dbReference type="InterPro" id="IPR051692">
    <property type="entry name" value="OMP-like"/>
</dbReference>
<keyword evidence="8" id="KW-0614">Plasmid</keyword>
<geneLocation type="plasmid" evidence="8 9">
    <name>unnamed2</name>
</geneLocation>
<keyword evidence="2 6" id="KW-0732">Signal</keyword>
<evidence type="ECO:0000313" key="8">
    <source>
        <dbReference type="EMBL" id="QRG10072.1"/>
    </source>
</evidence>
<name>A0A974SLX1_9HYPH</name>
<feature type="chain" id="PRO_5037055667" evidence="6">
    <location>
        <begin position="25"/>
        <end position="235"/>
    </location>
</feature>
<dbReference type="AlphaFoldDB" id="A0A974SLX1"/>
<dbReference type="PANTHER" id="PTHR34001:SF3">
    <property type="entry name" value="BLL7405 PROTEIN"/>
    <property type="match status" value="1"/>
</dbReference>
<dbReference type="PANTHER" id="PTHR34001">
    <property type="entry name" value="BLL7405 PROTEIN"/>
    <property type="match status" value="1"/>
</dbReference>
<evidence type="ECO:0000259" key="7">
    <source>
        <dbReference type="Pfam" id="PF13505"/>
    </source>
</evidence>
<keyword evidence="9" id="KW-1185">Reference proteome</keyword>
<dbReference type="Proteomes" id="UP000596427">
    <property type="component" value="Plasmid unnamed2"/>
</dbReference>
<evidence type="ECO:0000256" key="4">
    <source>
        <dbReference type="ARBA" id="ARBA00023237"/>
    </source>
</evidence>
<evidence type="ECO:0000256" key="3">
    <source>
        <dbReference type="ARBA" id="ARBA00023136"/>
    </source>
</evidence>
<feature type="domain" description="Outer membrane protein beta-barrel" evidence="7">
    <location>
        <begin position="11"/>
        <end position="235"/>
    </location>
</feature>
<dbReference type="InterPro" id="IPR011250">
    <property type="entry name" value="OMP/PagP_B-barrel"/>
</dbReference>
<dbReference type="EMBL" id="CP063364">
    <property type="protein sequence ID" value="QRG10072.1"/>
    <property type="molecule type" value="Genomic_DNA"/>
</dbReference>